<comment type="subcellular location">
    <subcellularLocation>
        <location evidence="1">Cell membrane</location>
        <topology evidence="1">Multi-pass membrane protein</topology>
    </subcellularLocation>
</comment>
<comment type="caution">
    <text evidence="9">The sequence shown here is derived from an EMBL/GenBank/DDBJ whole genome shotgun (WGS) entry which is preliminary data.</text>
</comment>
<dbReference type="RefSeq" id="WP_118468999.1">
    <property type="nucleotide sequence ID" value="NZ_CABIZW010000004.1"/>
</dbReference>
<dbReference type="EMBL" id="QRWP01000015">
    <property type="protein sequence ID" value="RGT29898.1"/>
    <property type="molecule type" value="Genomic_DNA"/>
</dbReference>
<evidence type="ECO:0000256" key="6">
    <source>
        <dbReference type="ARBA" id="ARBA00022989"/>
    </source>
</evidence>
<dbReference type="AlphaFoldDB" id="A0A412MY29"/>
<accession>A0A412MY29</accession>
<feature type="transmembrane region" description="Helical" evidence="8">
    <location>
        <begin position="279"/>
        <end position="298"/>
    </location>
</feature>
<feature type="transmembrane region" description="Helical" evidence="8">
    <location>
        <begin position="12"/>
        <end position="28"/>
    </location>
</feature>
<evidence type="ECO:0000313" key="10">
    <source>
        <dbReference type="Proteomes" id="UP000285159"/>
    </source>
</evidence>
<feature type="transmembrane region" description="Helical" evidence="8">
    <location>
        <begin position="34"/>
        <end position="54"/>
    </location>
</feature>
<evidence type="ECO:0000256" key="5">
    <source>
        <dbReference type="ARBA" id="ARBA00022692"/>
    </source>
</evidence>
<dbReference type="Pfam" id="PF01594">
    <property type="entry name" value="AI-2E_transport"/>
    <property type="match status" value="1"/>
</dbReference>
<proteinExistence type="inferred from homology"/>
<feature type="transmembrane region" description="Helical" evidence="8">
    <location>
        <begin position="221"/>
        <end position="248"/>
    </location>
</feature>
<dbReference type="InterPro" id="IPR002549">
    <property type="entry name" value="AI-2E-like"/>
</dbReference>
<keyword evidence="5 8" id="KW-0812">Transmembrane</keyword>
<organism evidence="9 10">
    <name type="scientific">Bacteroides clarus</name>
    <dbReference type="NCBI Taxonomy" id="626929"/>
    <lineage>
        <taxon>Bacteria</taxon>
        <taxon>Pseudomonadati</taxon>
        <taxon>Bacteroidota</taxon>
        <taxon>Bacteroidia</taxon>
        <taxon>Bacteroidales</taxon>
        <taxon>Bacteroidaceae</taxon>
        <taxon>Bacteroides</taxon>
    </lineage>
</organism>
<protein>
    <submittedName>
        <fullName evidence="9">AI-2E family transporter</fullName>
    </submittedName>
</protein>
<feature type="transmembrane region" description="Helical" evidence="8">
    <location>
        <begin position="161"/>
        <end position="180"/>
    </location>
</feature>
<feature type="transmembrane region" description="Helical" evidence="8">
    <location>
        <begin position="254"/>
        <end position="272"/>
    </location>
</feature>
<dbReference type="PANTHER" id="PTHR21716:SF53">
    <property type="entry name" value="PERMEASE PERM-RELATED"/>
    <property type="match status" value="1"/>
</dbReference>
<keyword evidence="3" id="KW-0813">Transport</keyword>
<evidence type="ECO:0000256" key="2">
    <source>
        <dbReference type="ARBA" id="ARBA00009773"/>
    </source>
</evidence>
<gene>
    <name evidence="9" type="ORF">DWX38_14660</name>
</gene>
<sequence length="376" mass="42310">MERKKITFDSFIRGVILGVIIIGILMLLKRLSSVLLPFFIAWLIAYLIYPLVTFFQYRLKLKNRIVSIFCALLALLIVGAGAFYLLVPPMIQECGRVQALLVQYFSHGTYNSNVPTSLSEFLRDNIDVKFITELFNKENLLDALKEAVPRLWSLLSDSIDLLFSVFTIFIILLYIIFILLDYESIAEGWTHLVPLKYRSFVVGILNDVKVGMNRYFRGQAFVALCVGILFSIGFLIIDFPLAIGLGLFIGALNMVPYLQIIGFVPTIILAILKASDTGGNFWIIIASAMAVFIVVQAIQDGFIVPRVMGKITGLNPAIILLSLSIWGSLMGMLGMIIALPLTTLMLSYYQRFIINRENIHKTEPSDNQTQESEQQE</sequence>
<name>A0A412MY29_9BACE</name>
<evidence type="ECO:0000256" key="3">
    <source>
        <dbReference type="ARBA" id="ARBA00022448"/>
    </source>
</evidence>
<evidence type="ECO:0000256" key="8">
    <source>
        <dbReference type="SAM" id="Phobius"/>
    </source>
</evidence>
<keyword evidence="6 8" id="KW-1133">Transmembrane helix</keyword>
<evidence type="ECO:0000256" key="4">
    <source>
        <dbReference type="ARBA" id="ARBA00022475"/>
    </source>
</evidence>
<dbReference type="GO" id="GO:0055085">
    <property type="term" value="P:transmembrane transport"/>
    <property type="evidence" value="ECO:0007669"/>
    <property type="project" value="TreeGrafter"/>
</dbReference>
<evidence type="ECO:0000256" key="1">
    <source>
        <dbReference type="ARBA" id="ARBA00004651"/>
    </source>
</evidence>
<dbReference type="GO" id="GO:0005886">
    <property type="term" value="C:plasma membrane"/>
    <property type="evidence" value="ECO:0007669"/>
    <property type="project" value="UniProtKB-SubCell"/>
</dbReference>
<evidence type="ECO:0000313" key="9">
    <source>
        <dbReference type="EMBL" id="RGT29898.1"/>
    </source>
</evidence>
<dbReference type="PANTHER" id="PTHR21716">
    <property type="entry name" value="TRANSMEMBRANE PROTEIN"/>
    <property type="match status" value="1"/>
</dbReference>
<reference evidence="9 10" key="1">
    <citation type="submission" date="2018-08" db="EMBL/GenBank/DDBJ databases">
        <title>A genome reference for cultivated species of the human gut microbiota.</title>
        <authorList>
            <person name="Zou Y."/>
            <person name="Xue W."/>
            <person name="Luo G."/>
        </authorList>
    </citation>
    <scope>NUCLEOTIDE SEQUENCE [LARGE SCALE GENOMIC DNA]</scope>
    <source>
        <strain evidence="9 10">AF19-1AC</strain>
    </source>
</reference>
<feature type="transmembrane region" description="Helical" evidence="8">
    <location>
        <begin position="318"/>
        <end position="346"/>
    </location>
</feature>
<feature type="transmembrane region" description="Helical" evidence="8">
    <location>
        <begin position="66"/>
        <end position="87"/>
    </location>
</feature>
<keyword evidence="4" id="KW-1003">Cell membrane</keyword>
<dbReference type="Proteomes" id="UP000285159">
    <property type="component" value="Unassembled WGS sequence"/>
</dbReference>
<keyword evidence="7 8" id="KW-0472">Membrane</keyword>
<comment type="similarity">
    <text evidence="2">Belongs to the autoinducer-2 exporter (AI-2E) (TC 2.A.86) family.</text>
</comment>
<evidence type="ECO:0000256" key="7">
    <source>
        <dbReference type="ARBA" id="ARBA00023136"/>
    </source>
</evidence>